<protein>
    <submittedName>
        <fullName evidence="1">Uncharacterized protein</fullName>
    </submittedName>
</protein>
<gene>
    <name evidence="1" type="ORF">TNIN_412491</name>
</gene>
<reference evidence="1" key="1">
    <citation type="submission" date="2020-08" db="EMBL/GenBank/DDBJ databases">
        <title>Multicomponent nature underlies the extraordinary mechanical properties of spider dragline silk.</title>
        <authorList>
            <person name="Kono N."/>
            <person name="Nakamura H."/>
            <person name="Mori M."/>
            <person name="Yoshida Y."/>
            <person name="Ohtoshi R."/>
            <person name="Malay A.D."/>
            <person name="Moran D.A.P."/>
            <person name="Tomita M."/>
            <person name="Numata K."/>
            <person name="Arakawa K."/>
        </authorList>
    </citation>
    <scope>NUCLEOTIDE SEQUENCE</scope>
</reference>
<accession>A0A8X6YAP7</accession>
<dbReference type="AlphaFoldDB" id="A0A8X6YAP7"/>
<name>A0A8X6YAP7_9ARAC</name>
<comment type="caution">
    <text evidence="1">The sequence shown here is derived from an EMBL/GenBank/DDBJ whole genome shotgun (WGS) entry which is preliminary data.</text>
</comment>
<keyword evidence="2" id="KW-1185">Reference proteome</keyword>
<evidence type="ECO:0000313" key="1">
    <source>
        <dbReference type="EMBL" id="GFY67666.1"/>
    </source>
</evidence>
<dbReference type="EMBL" id="BMAV01016671">
    <property type="protein sequence ID" value="GFY67666.1"/>
    <property type="molecule type" value="Genomic_DNA"/>
</dbReference>
<evidence type="ECO:0000313" key="2">
    <source>
        <dbReference type="Proteomes" id="UP000886998"/>
    </source>
</evidence>
<dbReference type="Proteomes" id="UP000886998">
    <property type="component" value="Unassembled WGS sequence"/>
</dbReference>
<dbReference type="OrthoDB" id="10556723at2759"/>
<proteinExistence type="predicted"/>
<sequence>MKLEARYCGFPLVIRLSIYDQTSARSINTKSKLSHKDQRHIVPLAALRILSTAEIALNFDAKISESTVTSILTFYDFLEERANGTFRSGATFNRPEKPMKKKWL</sequence>
<organism evidence="1 2">
    <name type="scientific">Trichonephila inaurata madagascariensis</name>
    <dbReference type="NCBI Taxonomy" id="2747483"/>
    <lineage>
        <taxon>Eukaryota</taxon>
        <taxon>Metazoa</taxon>
        <taxon>Ecdysozoa</taxon>
        <taxon>Arthropoda</taxon>
        <taxon>Chelicerata</taxon>
        <taxon>Arachnida</taxon>
        <taxon>Araneae</taxon>
        <taxon>Araneomorphae</taxon>
        <taxon>Entelegynae</taxon>
        <taxon>Araneoidea</taxon>
        <taxon>Nephilidae</taxon>
        <taxon>Trichonephila</taxon>
        <taxon>Trichonephila inaurata</taxon>
    </lineage>
</organism>